<organism evidence="8 9">
    <name type="scientific">Pseudonocardia yunnanensis</name>
    <dbReference type="NCBI Taxonomy" id="58107"/>
    <lineage>
        <taxon>Bacteria</taxon>
        <taxon>Bacillati</taxon>
        <taxon>Actinomycetota</taxon>
        <taxon>Actinomycetes</taxon>
        <taxon>Pseudonocardiales</taxon>
        <taxon>Pseudonocardiaceae</taxon>
        <taxon>Pseudonocardia</taxon>
    </lineage>
</organism>
<keyword evidence="4 6" id="KW-1133">Transmembrane helix</keyword>
<dbReference type="Gene3D" id="1.20.1250.20">
    <property type="entry name" value="MFS general substrate transporter like domains"/>
    <property type="match status" value="1"/>
</dbReference>
<feature type="transmembrane region" description="Helical" evidence="6">
    <location>
        <begin position="129"/>
        <end position="153"/>
    </location>
</feature>
<evidence type="ECO:0000313" key="8">
    <source>
        <dbReference type="EMBL" id="MFD1518691.1"/>
    </source>
</evidence>
<evidence type="ECO:0000259" key="7">
    <source>
        <dbReference type="PROSITE" id="PS50850"/>
    </source>
</evidence>
<accession>A0ABW4ETF4</accession>
<dbReference type="EMBL" id="JBHUCO010000014">
    <property type="protein sequence ID" value="MFD1518691.1"/>
    <property type="molecule type" value="Genomic_DNA"/>
</dbReference>
<feature type="transmembrane region" description="Helical" evidence="6">
    <location>
        <begin position="159"/>
        <end position="178"/>
    </location>
</feature>
<evidence type="ECO:0000256" key="4">
    <source>
        <dbReference type="ARBA" id="ARBA00022989"/>
    </source>
</evidence>
<dbReference type="InterPro" id="IPR020846">
    <property type="entry name" value="MFS_dom"/>
</dbReference>
<proteinExistence type="predicted"/>
<keyword evidence="2" id="KW-1003">Cell membrane</keyword>
<dbReference type="PANTHER" id="PTHR43124">
    <property type="entry name" value="PURINE EFFLUX PUMP PBUE"/>
    <property type="match status" value="1"/>
</dbReference>
<evidence type="ECO:0000256" key="1">
    <source>
        <dbReference type="ARBA" id="ARBA00004651"/>
    </source>
</evidence>
<dbReference type="SUPFAM" id="SSF103473">
    <property type="entry name" value="MFS general substrate transporter"/>
    <property type="match status" value="1"/>
</dbReference>
<dbReference type="Proteomes" id="UP001597114">
    <property type="component" value="Unassembled WGS sequence"/>
</dbReference>
<dbReference type="Pfam" id="PF07690">
    <property type="entry name" value="MFS_1"/>
    <property type="match status" value="1"/>
</dbReference>
<feature type="transmembrane region" description="Helical" evidence="6">
    <location>
        <begin position="69"/>
        <end position="87"/>
    </location>
</feature>
<protein>
    <submittedName>
        <fullName evidence="8">Cmx/CmrA family chloramphenicol efflux MFS transporter</fullName>
    </submittedName>
</protein>
<dbReference type="CDD" id="cd17324">
    <property type="entry name" value="MFS_NepI_like"/>
    <property type="match status" value="1"/>
</dbReference>
<dbReference type="PANTHER" id="PTHR43124:SF3">
    <property type="entry name" value="CHLORAMPHENICOL EFFLUX PUMP RV0191"/>
    <property type="match status" value="1"/>
</dbReference>
<evidence type="ECO:0000313" key="9">
    <source>
        <dbReference type="Proteomes" id="UP001597114"/>
    </source>
</evidence>
<reference evidence="9" key="1">
    <citation type="journal article" date="2019" name="Int. J. Syst. Evol. Microbiol.">
        <title>The Global Catalogue of Microorganisms (GCM) 10K type strain sequencing project: providing services to taxonomists for standard genome sequencing and annotation.</title>
        <authorList>
            <consortium name="The Broad Institute Genomics Platform"/>
            <consortium name="The Broad Institute Genome Sequencing Center for Infectious Disease"/>
            <person name="Wu L."/>
            <person name="Ma J."/>
        </authorList>
    </citation>
    <scope>NUCLEOTIDE SEQUENCE [LARGE SCALE GENOMIC DNA]</scope>
    <source>
        <strain evidence="9">CCM 7043</strain>
    </source>
</reference>
<feature type="domain" description="Major facilitator superfamily (MFS) profile" evidence="7">
    <location>
        <begin position="4"/>
        <end position="380"/>
    </location>
</feature>
<comment type="subcellular location">
    <subcellularLocation>
        <location evidence="1">Cell membrane</location>
        <topology evidence="1">Multi-pass membrane protein</topology>
    </subcellularLocation>
</comment>
<feature type="transmembrane region" description="Helical" evidence="6">
    <location>
        <begin position="354"/>
        <end position="376"/>
    </location>
</feature>
<feature type="transmembrane region" description="Helical" evidence="6">
    <location>
        <begin position="236"/>
        <end position="259"/>
    </location>
</feature>
<sequence>MPVALYMLAVAVFAQATSEFMLAGLVPEIAAELGISTAAAGSLTSAFAIGMIVGAPVMAVLCRRFPPRAALLVFLTVFVAVHIVGALTPSFTVLFVTRVISALANAGFLAVALAVAVRMVPGERTGRATALLLAGTTLACVVGVPAGALLGQAWGWRSAFWAVALISLPAIIGVVLGVPETAGRHRVGGLVRELGALRRPNLALTLLVGALVNGATFCTFTYLAPVLTDRSGLDPSSVPIGLVLFGIGSFIGATAAGRLADQHPGVVILGGGIMLVLGWTVFALTAVHPIAALIAIGVQGALSFAVGSTVIARAFVLATDAPTLGGNYATASFNVGAALGPALGGLALDATQSAQAPIWISAALGAAGLLAAACVASSNRRDSAVGSHSS</sequence>
<name>A0ABW4ETF4_9PSEU</name>
<dbReference type="PROSITE" id="PS50850">
    <property type="entry name" value="MFS"/>
    <property type="match status" value="1"/>
</dbReference>
<dbReference type="InterPro" id="IPR050189">
    <property type="entry name" value="MFS_Efflux_Transporters"/>
</dbReference>
<dbReference type="InterPro" id="IPR036259">
    <property type="entry name" value="MFS_trans_sf"/>
</dbReference>
<evidence type="ECO:0000256" key="2">
    <source>
        <dbReference type="ARBA" id="ARBA00022475"/>
    </source>
</evidence>
<comment type="caution">
    <text evidence="8">The sequence shown here is derived from an EMBL/GenBank/DDBJ whole genome shotgun (WGS) entry which is preliminary data.</text>
</comment>
<evidence type="ECO:0000256" key="6">
    <source>
        <dbReference type="SAM" id="Phobius"/>
    </source>
</evidence>
<feature type="transmembrane region" description="Helical" evidence="6">
    <location>
        <begin position="38"/>
        <end position="62"/>
    </location>
</feature>
<gene>
    <name evidence="8" type="ORF">ACFSJD_14420</name>
</gene>
<feature type="transmembrane region" description="Helical" evidence="6">
    <location>
        <begin position="290"/>
        <end position="316"/>
    </location>
</feature>
<evidence type="ECO:0000256" key="3">
    <source>
        <dbReference type="ARBA" id="ARBA00022692"/>
    </source>
</evidence>
<dbReference type="NCBIfam" id="NF033135">
    <property type="entry name" value="cmx_cmrA"/>
    <property type="match status" value="1"/>
</dbReference>
<feature type="transmembrane region" description="Helical" evidence="6">
    <location>
        <begin position="266"/>
        <end position="284"/>
    </location>
</feature>
<keyword evidence="5 6" id="KW-0472">Membrane</keyword>
<dbReference type="RefSeq" id="WP_344726358.1">
    <property type="nucleotide sequence ID" value="NZ_BAAAUS010000037.1"/>
</dbReference>
<keyword evidence="9" id="KW-1185">Reference proteome</keyword>
<dbReference type="InterPro" id="IPR011701">
    <property type="entry name" value="MFS"/>
</dbReference>
<evidence type="ECO:0000256" key="5">
    <source>
        <dbReference type="ARBA" id="ARBA00023136"/>
    </source>
</evidence>
<feature type="transmembrane region" description="Helical" evidence="6">
    <location>
        <begin position="328"/>
        <end position="348"/>
    </location>
</feature>
<feature type="transmembrane region" description="Helical" evidence="6">
    <location>
        <begin position="202"/>
        <end position="224"/>
    </location>
</feature>
<keyword evidence="3 6" id="KW-0812">Transmembrane</keyword>
<feature type="transmembrane region" description="Helical" evidence="6">
    <location>
        <begin position="93"/>
        <end position="117"/>
    </location>
</feature>